<sequence>MTLFLSGLRLALVVYVVAVVTLYVFQDRLLLPPAANVADIRMGRHADYDVQPWYPRGGYAGYVIAPVGRQPIGTFLVYHGNAESAENKQSLAEVFVRLGYRVVLVEYPGYGGRQGRRTMKAALAASRSALSDARAQWAESIFLVGESLGAGMAAQAIRGEESAVAGVLLVTPWDSLESVAAEKLRLFPVRWILHAPFDTVDALEHYAGQVVVVGCELDTLIPVWHAERLARLHPHARFLLLSGAGHNDWFGPMTADHWREVFRWLQVAPAQ</sequence>
<evidence type="ECO:0000313" key="2">
    <source>
        <dbReference type="EMBL" id="RDK01712.1"/>
    </source>
</evidence>
<dbReference type="Proteomes" id="UP000254875">
    <property type="component" value="Unassembled WGS sequence"/>
</dbReference>
<accession>A0A370N7Z7</accession>
<evidence type="ECO:0000313" key="3">
    <source>
        <dbReference type="Proteomes" id="UP000254875"/>
    </source>
</evidence>
<dbReference type="SUPFAM" id="SSF53474">
    <property type="entry name" value="alpha/beta-Hydrolases"/>
    <property type="match status" value="1"/>
</dbReference>
<dbReference type="Pfam" id="PF12146">
    <property type="entry name" value="Hydrolase_4"/>
    <property type="match status" value="1"/>
</dbReference>
<dbReference type="PANTHER" id="PTHR12277">
    <property type="entry name" value="ALPHA/BETA HYDROLASE DOMAIN-CONTAINING PROTEIN"/>
    <property type="match status" value="1"/>
</dbReference>
<dbReference type="InterPro" id="IPR029058">
    <property type="entry name" value="AB_hydrolase_fold"/>
</dbReference>
<gene>
    <name evidence="2" type="ORF">DLM46_15185</name>
</gene>
<dbReference type="EMBL" id="QHKS01000009">
    <property type="protein sequence ID" value="RDK01712.1"/>
    <property type="molecule type" value="Genomic_DNA"/>
</dbReference>
<organism evidence="2 3">
    <name type="scientific">Paraburkholderia lacunae</name>
    <dbReference type="NCBI Taxonomy" id="2211104"/>
    <lineage>
        <taxon>Bacteria</taxon>
        <taxon>Pseudomonadati</taxon>
        <taxon>Pseudomonadota</taxon>
        <taxon>Betaproteobacteria</taxon>
        <taxon>Burkholderiales</taxon>
        <taxon>Burkholderiaceae</taxon>
        <taxon>Paraburkholderia</taxon>
    </lineage>
</organism>
<evidence type="ECO:0000259" key="1">
    <source>
        <dbReference type="Pfam" id="PF12146"/>
    </source>
</evidence>
<dbReference type="Gene3D" id="3.40.50.1820">
    <property type="entry name" value="alpha/beta hydrolase"/>
    <property type="match status" value="1"/>
</dbReference>
<name>A0A370N7Z7_9BURK</name>
<dbReference type="AlphaFoldDB" id="A0A370N7Z7"/>
<comment type="caution">
    <text evidence="2">The sequence shown here is derived from an EMBL/GenBank/DDBJ whole genome shotgun (WGS) entry which is preliminary data.</text>
</comment>
<proteinExistence type="predicted"/>
<dbReference type="RefSeq" id="WP_115101797.1">
    <property type="nucleotide sequence ID" value="NZ_QHKS01000009.1"/>
</dbReference>
<keyword evidence="3" id="KW-1185">Reference proteome</keyword>
<feature type="domain" description="Serine aminopeptidase S33" evidence="1">
    <location>
        <begin position="70"/>
        <end position="177"/>
    </location>
</feature>
<dbReference type="PANTHER" id="PTHR12277:SF79">
    <property type="entry name" value="XAA-PRO DIPEPTIDYL-PEPTIDASE-RELATED"/>
    <property type="match status" value="1"/>
</dbReference>
<dbReference type="InterPro" id="IPR022742">
    <property type="entry name" value="Hydrolase_4"/>
</dbReference>
<protein>
    <submittedName>
        <fullName evidence="2">Alpha/beta hydrolase</fullName>
    </submittedName>
</protein>
<keyword evidence="2" id="KW-0378">Hydrolase</keyword>
<dbReference type="GO" id="GO:0016787">
    <property type="term" value="F:hydrolase activity"/>
    <property type="evidence" value="ECO:0007669"/>
    <property type="project" value="UniProtKB-KW"/>
</dbReference>
<reference evidence="3" key="1">
    <citation type="submission" date="2018-05" db="EMBL/GenBank/DDBJ databases">
        <authorList>
            <person name="Feng T."/>
        </authorList>
    </citation>
    <scope>NUCLEOTIDE SEQUENCE [LARGE SCALE GENOMIC DNA]</scope>
    <source>
        <strain evidence="3">S27</strain>
    </source>
</reference>
<dbReference type="OrthoDB" id="9777090at2"/>